<evidence type="ECO:0000256" key="6">
    <source>
        <dbReference type="ARBA" id="ARBA00023273"/>
    </source>
</evidence>
<dbReference type="Gene3D" id="3.30.710.10">
    <property type="entry name" value="Potassium Channel Kv1.1, Chain A"/>
    <property type="match status" value="1"/>
</dbReference>
<dbReference type="Pfam" id="PF02214">
    <property type="entry name" value="BTB_2"/>
    <property type="match status" value="1"/>
</dbReference>
<dbReference type="SUPFAM" id="SSF54695">
    <property type="entry name" value="POZ domain"/>
    <property type="match status" value="1"/>
</dbReference>
<dbReference type="Pfam" id="PF23110">
    <property type="entry name" value="H1_KCTD8_12_16"/>
    <property type="match status" value="1"/>
</dbReference>
<feature type="compositionally biased region" description="Polar residues" evidence="7">
    <location>
        <begin position="39"/>
        <end position="51"/>
    </location>
</feature>
<evidence type="ECO:0000256" key="4">
    <source>
        <dbReference type="ARBA" id="ARBA00022553"/>
    </source>
</evidence>
<keyword evidence="4" id="KW-0597">Phosphoprotein</keyword>
<organism evidence="10">
    <name type="scientific">Lygus hesperus</name>
    <name type="common">Western plant bug</name>
    <dbReference type="NCBI Taxonomy" id="30085"/>
    <lineage>
        <taxon>Eukaryota</taxon>
        <taxon>Metazoa</taxon>
        <taxon>Ecdysozoa</taxon>
        <taxon>Arthropoda</taxon>
        <taxon>Hexapoda</taxon>
        <taxon>Insecta</taxon>
        <taxon>Pterygota</taxon>
        <taxon>Neoptera</taxon>
        <taxon>Paraneoptera</taxon>
        <taxon>Hemiptera</taxon>
        <taxon>Heteroptera</taxon>
        <taxon>Panheteroptera</taxon>
        <taxon>Cimicomorpha</taxon>
        <taxon>Miridae</taxon>
        <taxon>Mirini</taxon>
        <taxon>Lygus</taxon>
    </lineage>
</organism>
<name>A0A0A9W9B5_LYGHE</name>
<evidence type="ECO:0000259" key="8">
    <source>
        <dbReference type="Pfam" id="PF02214"/>
    </source>
</evidence>
<dbReference type="CDD" id="cd22204">
    <property type="entry name" value="H1_KCTD12-like"/>
    <property type="match status" value="1"/>
</dbReference>
<dbReference type="InterPro" id="IPR003131">
    <property type="entry name" value="T1-type_BTB"/>
</dbReference>
<evidence type="ECO:0000256" key="5">
    <source>
        <dbReference type="ARBA" id="ARBA00023136"/>
    </source>
</evidence>
<dbReference type="PANTHER" id="PTHR14499">
    <property type="entry name" value="POTASSIUM CHANNEL TETRAMERIZATION DOMAIN-CONTAINING"/>
    <property type="match status" value="1"/>
</dbReference>
<feature type="non-terminal residue" evidence="10">
    <location>
        <position position="1"/>
    </location>
</feature>
<dbReference type="InterPro" id="IPR011333">
    <property type="entry name" value="SKP1/BTB/POZ_sf"/>
</dbReference>
<sequence length="286" mass="32371">QLPVALRVDPQQLRTLTLRSASSKKGVVSQQKHHENNNKDTGNSSERTTNIKSGHFLNERKHFFKIMSTVVELNVGGVLYTTTSETLAPLLSRLEDPSTLKDSKGRLFVDRDGVLFRYILDYLRSGSLVLPDCFREKERLKREALHYGLNTMADSLEGQKKNCGYITIGYRGSFQFGRDGLTDVKFRKISRILVCGRVAICRTVFGESLNESRDPDHLCSDRYTARFFLKHSSIEQAFDQLQENGFRMTGSCGSGTAGASAADLKPGVDQEENRWNHYNEFVFVRD</sequence>
<dbReference type="InterPro" id="IPR057093">
    <property type="entry name" value="H1_KCTD8_12_16"/>
</dbReference>
<feature type="domain" description="KCTD8/12/16 H1" evidence="9">
    <location>
        <begin position="164"/>
        <end position="285"/>
    </location>
</feature>
<evidence type="ECO:0000256" key="7">
    <source>
        <dbReference type="SAM" id="MobiDB-lite"/>
    </source>
</evidence>
<reference evidence="10" key="1">
    <citation type="journal article" date="2014" name="PLoS ONE">
        <title>Transcriptome-Based Identification of ABC Transporters in the Western Tarnished Plant Bug Lygus hesperus.</title>
        <authorList>
            <person name="Hull J.J."/>
            <person name="Chaney K."/>
            <person name="Geib S.M."/>
            <person name="Fabrick J.A."/>
            <person name="Brent C.S."/>
            <person name="Walsh D."/>
            <person name="Lavine L.C."/>
        </authorList>
    </citation>
    <scope>NUCLEOTIDE SEQUENCE</scope>
</reference>
<dbReference type="AlphaFoldDB" id="A0A0A9W9B5"/>
<dbReference type="GO" id="GO:0043005">
    <property type="term" value="C:neuron projection"/>
    <property type="evidence" value="ECO:0007669"/>
    <property type="project" value="UniProtKB-SubCell"/>
</dbReference>
<feature type="region of interest" description="Disordered" evidence="7">
    <location>
        <begin position="19"/>
        <end position="51"/>
    </location>
</feature>
<dbReference type="PANTHER" id="PTHR14499:SF136">
    <property type="entry name" value="GH08630P"/>
    <property type="match status" value="1"/>
</dbReference>
<proteinExistence type="predicted"/>
<evidence type="ECO:0000259" key="9">
    <source>
        <dbReference type="Pfam" id="PF23110"/>
    </source>
</evidence>
<gene>
    <name evidence="10" type="primary">KCTD16</name>
    <name evidence="10" type="ORF">CM83_102875</name>
</gene>
<dbReference type="GO" id="GO:0051260">
    <property type="term" value="P:protein homooligomerization"/>
    <property type="evidence" value="ECO:0007669"/>
    <property type="project" value="InterPro"/>
</dbReference>
<protein>
    <submittedName>
        <fullName evidence="10">BTB/POZ domain-containing protein KCTD16</fullName>
    </submittedName>
</protein>
<evidence type="ECO:0000256" key="1">
    <source>
        <dbReference type="ARBA" id="ARBA00004236"/>
    </source>
</evidence>
<evidence type="ECO:0000313" key="10">
    <source>
        <dbReference type="EMBL" id="JAG05032.1"/>
    </source>
</evidence>
<reference evidence="10" key="2">
    <citation type="submission" date="2014-07" db="EMBL/GenBank/DDBJ databases">
        <authorList>
            <person name="Hull J."/>
        </authorList>
    </citation>
    <scope>NUCLEOTIDE SEQUENCE</scope>
</reference>
<feature type="domain" description="Potassium channel tetramerisation-type BTB" evidence="8">
    <location>
        <begin position="71"/>
        <end position="152"/>
    </location>
</feature>
<keyword evidence="5" id="KW-0472">Membrane</keyword>
<dbReference type="GO" id="GO:0005886">
    <property type="term" value="C:plasma membrane"/>
    <property type="evidence" value="ECO:0007669"/>
    <property type="project" value="UniProtKB-SubCell"/>
</dbReference>
<evidence type="ECO:0000256" key="2">
    <source>
        <dbReference type="ARBA" id="ARBA00004487"/>
    </source>
</evidence>
<dbReference type="EMBL" id="GBHO01038572">
    <property type="protein sequence ID" value="JAG05032.1"/>
    <property type="molecule type" value="Transcribed_RNA"/>
</dbReference>
<comment type="subcellular location">
    <subcellularLocation>
        <location evidence="1">Cell membrane</location>
    </subcellularLocation>
    <subcellularLocation>
        <location evidence="2">Cell projection</location>
        <location evidence="2">Neuron projection</location>
    </subcellularLocation>
</comment>
<accession>A0A0A9W9B5</accession>
<keyword evidence="3" id="KW-1003">Cell membrane</keyword>
<keyword evidence="6" id="KW-0966">Cell projection</keyword>
<evidence type="ECO:0000256" key="3">
    <source>
        <dbReference type="ARBA" id="ARBA00022475"/>
    </source>
</evidence>